<accession>A0A8S5NL82</accession>
<dbReference type="EMBL" id="BK015188">
    <property type="protein sequence ID" value="DAD95042.1"/>
    <property type="molecule type" value="Genomic_DNA"/>
</dbReference>
<reference evidence="1" key="1">
    <citation type="journal article" date="2021" name="Proc. Natl. Acad. Sci. U.S.A.">
        <title>A Catalog of Tens of Thousands of Viruses from Human Metagenomes Reveals Hidden Associations with Chronic Diseases.</title>
        <authorList>
            <person name="Tisza M.J."/>
            <person name="Buck C.B."/>
        </authorList>
    </citation>
    <scope>NUCLEOTIDE SEQUENCE</scope>
    <source>
        <strain evidence="1">CtGfF74</strain>
    </source>
</reference>
<sequence length="78" mass="9023">MYETSMLRMLPTLTLARIINDLLREMQSRGDRILDYENADTYLDRIEYHAADGKSGIGMIEPGVGDRTDNLYCFFKEV</sequence>
<organism evidence="1">
    <name type="scientific">Siphoviridae sp. ctGfF74</name>
    <dbReference type="NCBI Taxonomy" id="2826223"/>
    <lineage>
        <taxon>Viruses</taxon>
        <taxon>Duplodnaviria</taxon>
        <taxon>Heunggongvirae</taxon>
        <taxon>Uroviricota</taxon>
        <taxon>Caudoviricetes</taxon>
    </lineage>
</organism>
<protein>
    <submittedName>
        <fullName evidence="1">Uncharacterized protein</fullName>
    </submittedName>
</protein>
<evidence type="ECO:0000313" key="1">
    <source>
        <dbReference type="EMBL" id="DAD95042.1"/>
    </source>
</evidence>
<name>A0A8S5NL82_9CAUD</name>
<proteinExistence type="predicted"/>